<organism evidence="1 2">
    <name type="scientific">Microbulbifer marinus</name>
    <dbReference type="NCBI Taxonomy" id="658218"/>
    <lineage>
        <taxon>Bacteria</taxon>
        <taxon>Pseudomonadati</taxon>
        <taxon>Pseudomonadota</taxon>
        <taxon>Gammaproteobacteria</taxon>
        <taxon>Cellvibrionales</taxon>
        <taxon>Microbulbiferaceae</taxon>
        <taxon>Microbulbifer</taxon>
    </lineage>
</organism>
<gene>
    <name evidence="1" type="ORF">SAMN05216562_2419</name>
</gene>
<accession>A0A1H3ZIK3</accession>
<dbReference type="STRING" id="658218.SAMN05216562_2419"/>
<dbReference type="NCBIfam" id="TIGR03359">
    <property type="entry name" value="VI_chp_6"/>
    <property type="match status" value="1"/>
</dbReference>
<proteinExistence type="predicted"/>
<dbReference type="RefSeq" id="WP_091388549.1">
    <property type="nucleotide sequence ID" value="NZ_FNQO01000002.1"/>
</dbReference>
<dbReference type="EMBL" id="FNQO01000002">
    <property type="protein sequence ID" value="SEA23553.1"/>
    <property type="molecule type" value="Genomic_DNA"/>
</dbReference>
<sequence length="609" mass="68494">MSEKLIDLYERELAFVQQTASEFARMHPAAASRLQLDADTVDDPLVGRLLSGFAYMNARVQQKLSDDFPELTDAMLETLYPHYLRPIPSCAIVQFEPEPDLDAITRVEAGTLLESDSFQGQTCRFTSRYPTDICPFEVASASLMPRPFIAPGCNDIQGANAVLKLSLKTLSPDLSFAELQPEQLRFYLRGQPSHIYALYDLLLSKCVKLVVANGEADPKPTYLDTEEIQQVGLEPDQGLLPYPDTAFTGYRLLTEYFAFPEKFHFIDILHLQDTLNDTYGETLNLYFYLSESHEELEKQITPNMFALGCTPVVNLFRQTADPIPLNHTQYSYHVVPDARRSDGLEIYSIDEVFATDGSGESTAFRPFYGIQHSQHQARQSAFWYGRRRDIVEGEHRNEQASEVDITLVDLDFNPHRISDQTLDVKLTCCNRNLPKKLPTGNAQPYLEVVDGDAPASRISCVIAPTATLRPPRRERGYWRLISHLNLNHLSLSGSGGCDALKEILRLYDFRDSASTRNLIESLLTLDARPITAPIQIDNSVVLCRGTEVKIELDSMMLSGTSPLLFASVIERFLGLYCSLNSFTRLIATMSGRDGELKRWPPRAGDKALL</sequence>
<dbReference type="AlphaFoldDB" id="A0A1H3ZIK3"/>
<reference evidence="2" key="1">
    <citation type="submission" date="2016-10" db="EMBL/GenBank/DDBJ databases">
        <authorList>
            <person name="Varghese N."/>
            <person name="Submissions S."/>
        </authorList>
    </citation>
    <scope>NUCLEOTIDE SEQUENCE [LARGE SCALE GENOMIC DNA]</scope>
    <source>
        <strain evidence="2">CGMCC 1.10657</strain>
    </source>
</reference>
<dbReference type="OrthoDB" id="9763676at2"/>
<dbReference type="Proteomes" id="UP000198658">
    <property type="component" value="Unassembled WGS sequence"/>
</dbReference>
<keyword evidence="2" id="KW-1185">Reference proteome</keyword>
<dbReference type="Pfam" id="PF05947">
    <property type="entry name" value="T6SS_TssF"/>
    <property type="match status" value="1"/>
</dbReference>
<evidence type="ECO:0000313" key="1">
    <source>
        <dbReference type="EMBL" id="SEA23553.1"/>
    </source>
</evidence>
<dbReference type="PANTHER" id="PTHR35370:SF1">
    <property type="entry name" value="TYPE VI SECRETION SYSTEM COMPONENT TSSF1"/>
    <property type="match status" value="1"/>
</dbReference>
<name>A0A1H3ZIK3_9GAMM</name>
<dbReference type="InterPro" id="IPR010272">
    <property type="entry name" value="T6SS_TssF"/>
</dbReference>
<protein>
    <submittedName>
        <fullName evidence="1">Type VI secretion system protein ImpG</fullName>
    </submittedName>
</protein>
<dbReference type="PANTHER" id="PTHR35370">
    <property type="entry name" value="CYTOPLASMIC PROTEIN-RELATED-RELATED"/>
    <property type="match status" value="1"/>
</dbReference>
<dbReference type="PIRSF" id="PIRSF028304">
    <property type="entry name" value="UCP028304"/>
    <property type="match status" value="1"/>
</dbReference>
<evidence type="ECO:0000313" key="2">
    <source>
        <dbReference type="Proteomes" id="UP000198658"/>
    </source>
</evidence>